<keyword evidence="1" id="KW-0732">Signal</keyword>
<dbReference type="Proteomes" id="UP000596063">
    <property type="component" value="Chromosome"/>
</dbReference>
<evidence type="ECO:0000259" key="2">
    <source>
        <dbReference type="Pfam" id="PF12146"/>
    </source>
</evidence>
<keyword evidence="4" id="KW-1185">Reference proteome</keyword>
<dbReference type="EMBL" id="CP066167">
    <property type="protein sequence ID" value="QQD17699.1"/>
    <property type="molecule type" value="Genomic_DNA"/>
</dbReference>
<dbReference type="GO" id="GO:0016787">
    <property type="term" value="F:hydrolase activity"/>
    <property type="evidence" value="ECO:0007669"/>
    <property type="project" value="UniProtKB-KW"/>
</dbReference>
<dbReference type="PROSITE" id="PS51257">
    <property type="entry name" value="PROKAR_LIPOPROTEIN"/>
    <property type="match status" value="1"/>
</dbReference>
<evidence type="ECO:0000313" key="3">
    <source>
        <dbReference type="EMBL" id="QQD17699.1"/>
    </source>
</evidence>
<dbReference type="Gene3D" id="3.40.50.1820">
    <property type="entry name" value="alpha/beta hydrolase"/>
    <property type="match status" value="1"/>
</dbReference>
<accession>A0A7T4QZR7</accession>
<dbReference type="RefSeq" id="WP_198569198.1">
    <property type="nucleotide sequence ID" value="NZ_CP066167.1"/>
</dbReference>
<dbReference type="InterPro" id="IPR022742">
    <property type="entry name" value="Hydrolase_4"/>
</dbReference>
<protein>
    <submittedName>
        <fullName evidence="3">Alpha/beta hydrolase</fullName>
    </submittedName>
</protein>
<feature type="signal peptide" evidence="1">
    <location>
        <begin position="1"/>
        <end position="24"/>
    </location>
</feature>
<dbReference type="PANTHER" id="PTHR12277:SF81">
    <property type="entry name" value="PROTEIN ABHD13"/>
    <property type="match status" value="1"/>
</dbReference>
<keyword evidence="3" id="KW-0378">Hydrolase</keyword>
<organism evidence="3 4">
    <name type="scientific">Spongiibacter nanhainus</name>
    <dbReference type="NCBI Taxonomy" id="2794344"/>
    <lineage>
        <taxon>Bacteria</taxon>
        <taxon>Pseudomonadati</taxon>
        <taxon>Pseudomonadota</taxon>
        <taxon>Gammaproteobacteria</taxon>
        <taxon>Cellvibrionales</taxon>
        <taxon>Spongiibacteraceae</taxon>
        <taxon>Spongiibacter</taxon>
    </lineage>
</organism>
<dbReference type="SUPFAM" id="SSF53474">
    <property type="entry name" value="alpha/beta-Hydrolases"/>
    <property type="match status" value="1"/>
</dbReference>
<dbReference type="PANTHER" id="PTHR12277">
    <property type="entry name" value="ALPHA/BETA HYDROLASE DOMAIN-CONTAINING PROTEIN"/>
    <property type="match status" value="1"/>
</dbReference>
<evidence type="ECO:0000313" key="4">
    <source>
        <dbReference type="Proteomes" id="UP000596063"/>
    </source>
</evidence>
<name>A0A7T4QZR7_9GAMM</name>
<proteinExistence type="predicted"/>
<feature type="domain" description="Serine aminopeptidase S33" evidence="2">
    <location>
        <begin position="76"/>
        <end position="197"/>
    </location>
</feature>
<reference evidence="3 4" key="1">
    <citation type="submission" date="2020-12" db="EMBL/GenBank/DDBJ databases">
        <authorList>
            <person name="Shan Y."/>
        </authorList>
    </citation>
    <scope>NUCLEOTIDE SEQUENCE [LARGE SCALE GENOMIC DNA]</scope>
    <source>
        <strain evidence="4">csc3.9</strain>
    </source>
</reference>
<sequence>MRRNKTKRALLVCLFALCLTPALVGCEAMLFYPQKTLLRTPADVGLHYSDVTFEHPTEGQEGALKIHGWWLPARGEPQATVLFAHGNAENISTHLASVYWLPQYGINVMLVDYRGYGLSEGVPSVAGAVSDMTLAVADVEARSATTDTPWFALGQSLGASIIGNALQESESSHLAGVILDAGFAEFSQVAAEVAARHWLTWLFQYPAARAMPDGFDLIDRVADLSPLPLLLIHGRSDPVIGYQHVERLYQRAQQPKQLLSYDGGHIETFNSPDNRQALLDFIHRGAERWKDRQPVAAPAGD</sequence>
<dbReference type="InterPro" id="IPR029058">
    <property type="entry name" value="AB_hydrolase_fold"/>
</dbReference>
<feature type="chain" id="PRO_5033031708" evidence="1">
    <location>
        <begin position="25"/>
        <end position="301"/>
    </location>
</feature>
<dbReference type="KEGG" id="snan:I6N98_15335"/>
<evidence type="ECO:0000256" key="1">
    <source>
        <dbReference type="SAM" id="SignalP"/>
    </source>
</evidence>
<dbReference type="AlphaFoldDB" id="A0A7T4QZR7"/>
<gene>
    <name evidence="3" type="ORF">I6N98_15335</name>
</gene>
<dbReference type="Pfam" id="PF12146">
    <property type="entry name" value="Hydrolase_4"/>
    <property type="match status" value="1"/>
</dbReference>